<dbReference type="Pfam" id="PF03640">
    <property type="entry name" value="Lipoprotein_15"/>
    <property type="match status" value="2"/>
</dbReference>
<keyword evidence="2" id="KW-0449">Lipoprotein</keyword>
<keyword evidence="3" id="KW-1185">Reference proteome</keyword>
<dbReference type="InterPro" id="IPR005297">
    <property type="entry name" value="Lipoprotein_repeat"/>
</dbReference>
<evidence type="ECO:0000313" key="2">
    <source>
        <dbReference type="EMBL" id="SOE60312.1"/>
    </source>
</evidence>
<proteinExistence type="predicted"/>
<dbReference type="PANTHER" id="PTHR39335">
    <property type="entry name" value="BLL4220 PROTEIN"/>
    <property type="match status" value="1"/>
</dbReference>
<dbReference type="GO" id="GO:0043448">
    <property type="term" value="P:alkane catabolic process"/>
    <property type="evidence" value="ECO:0007669"/>
    <property type="project" value="TreeGrafter"/>
</dbReference>
<reference evidence="2 3" key="1">
    <citation type="submission" date="2017-09" db="EMBL/GenBank/DDBJ databases">
        <authorList>
            <person name="Varghese N."/>
            <person name="Submissions S."/>
        </authorList>
    </citation>
    <scope>NUCLEOTIDE SEQUENCE [LARGE SCALE GENOMIC DNA]</scope>
    <source>
        <strain evidence="2 3">OK806</strain>
    </source>
</reference>
<dbReference type="PANTHER" id="PTHR39335:SF1">
    <property type="entry name" value="BLL4220 PROTEIN"/>
    <property type="match status" value="1"/>
</dbReference>
<name>A0A7Z7N1F3_9BURK</name>
<protein>
    <submittedName>
        <fullName evidence="2">Predicted lipoprotein with conserved Yx(FWY)xxD motif</fullName>
    </submittedName>
</protein>
<dbReference type="AlphaFoldDB" id="A0A7Z7N1F3"/>
<feature type="signal peptide" evidence="1">
    <location>
        <begin position="1"/>
        <end position="25"/>
    </location>
</feature>
<evidence type="ECO:0000256" key="1">
    <source>
        <dbReference type="SAM" id="SignalP"/>
    </source>
</evidence>
<dbReference type="RefSeq" id="WP_087135169.1">
    <property type="nucleotide sequence ID" value="NZ_FCOG02000046.1"/>
</dbReference>
<keyword evidence="1" id="KW-0732">Signal</keyword>
<gene>
    <name evidence="2" type="ORF">SAMN05446927_1912</name>
</gene>
<organism evidence="2 3">
    <name type="scientific">Caballeronia arationis</name>
    <dbReference type="NCBI Taxonomy" id="1777142"/>
    <lineage>
        <taxon>Bacteria</taxon>
        <taxon>Pseudomonadati</taxon>
        <taxon>Pseudomonadota</taxon>
        <taxon>Betaproteobacteria</taxon>
        <taxon>Burkholderiales</taxon>
        <taxon>Burkholderiaceae</taxon>
        <taxon>Caballeronia</taxon>
    </lineage>
</organism>
<dbReference type="OrthoDB" id="9800666at2"/>
<dbReference type="EMBL" id="OCSU01000001">
    <property type="protein sequence ID" value="SOE60312.1"/>
    <property type="molecule type" value="Genomic_DNA"/>
</dbReference>
<dbReference type="Proteomes" id="UP000219522">
    <property type="component" value="Unassembled WGS sequence"/>
</dbReference>
<dbReference type="PIRSF" id="PIRSF029720">
    <property type="entry name" value="UCP029720"/>
    <property type="match status" value="1"/>
</dbReference>
<feature type="chain" id="PRO_5030699339" evidence="1">
    <location>
        <begin position="26"/>
        <end position="124"/>
    </location>
</feature>
<comment type="caution">
    <text evidence="2">The sequence shown here is derived from an EMBL/GenBank/DDBJ whole genome shotgun (WGS) entry which is preliminary data.</text>
</comment>
<sequence length="124" mass="13183">MKKQIAMAATGGLLGALIFSANAFAAPPKADNGMFVDANGMTLYTFDKDTKGGPSACSGACVQAWPAAMATDSDKPSGKWTTESAEGGKQWAYDGKRLYRFAKDTKPGEKNGDNFRDVWHVAKP</sequence>
<evidence type="ECO:0000313" key="3">
    <source>
        <dbReference type="Proteomes" id="UP000219522"/>
    </source>
</evidence>
<accession>A0A7Z7N1F3</accession>
<dbReference type="InterPro" id="IPR014558">
    <property type="entry name" value="UCP029720"/>
</dbReference>